<evidence type="ECO:0000256" key="1">
    <source>
        <dbReference type="SAM" id="Coils"/>
    </source>
</evidence>
<accession>E9G493</accession>
<keyword evidence="4" id="KW-1185">Reference proteome</keyword>
<dbReference type="HOGENOM" id="CLU_1972730_0_0_1"/>
<evidence type="ECO:0000256" key="2">
    <source>
        <dbReference type="SAM" id="MobiDB-lite"/>
    </source>
</evidence>
<keyword evidence="1" id="KW-0175">Coiled coil</keyword>
<feature type="coiled-coil region" evidence="1">
    <location>
        <begin position="51"/>
        <end position="107"/>
    </location>
</feature>
<name>E9G493_DAPPU</name>
<sequence length="127" mass="14279">MDTAFQISLHEQHEKDALSDDGLLSLKSEPTTPSESSDEPSPLPASSKENLIELQAENESLRKKLAEMSQLLAQAQDEVRRNFSYELAELQSRLEAVLNDQQSLGQRVEHLEVLMEQVLIANPNIPR</sequence>
<dbReference type="InParanoid" id="E9G493"/>
<reference evidence="3 4" key="1">
    <citation type="journal article" date="2011" name="Science">
        <title>The ecoresponsive genome of Daphnia pulex.</title>
        <authorList>
            <person name="Colbourne J.K."/>
            <person name="Pfrender M.E."/>
            <person name="Gilbert D."/>
            <person name="Thomas W.K."/>
            <person name="Tucker A."/>
            <person name="Oakley T.H."/>
            <person name="Tokishita S."/>
            <person name="Aerts A."/>
            <person name="Arnold G.J."/>
            <person name="Basu M.K."/>
            <person name="Bauer D.J."/>
            <person name="Caceres C.E."/>
            <person name="Carmel L."/>
            <person name="Casola C."/>
            <person name="Choi J.H."/>
            <person name="Detter J.C."/>
            <person name="Dong Q."/>
            <person name="Dusheyko S."/>
            <person name="Eads B.D."/>
            <person name="Frohlich T."/>
            <person name="Geiler-Samerotte K.A."/>
            <person name="Gerlach D."/>
            <person name="Hatcher P."/>
            <person name="Jogdeo S."/>
            <person name="Krijgsveld J."/>
            <person name="Kriventseva E.V."/>
            <person name="Kultz D."/>
            <person name="Laforsch C."/>
            <person name="Lindquist E."/>
            <person name="Lopez J."/>
            <person name="Manak J.R."/>
            <person name="Muller J."/>
            <person name="Pangilinan J."/>
            <person name="Patwardhan R.P."/>
            <person name="Pitluck S."/>
            <person name="Pritham E.J."/>
            <person name="Rechtsteiner A."/>
            <person name="Rho M."/>
            <person name="Rogozin I.B."/>
            <person name="Sakarya O."/>
            <person name="Salamov A."/>
            <person name="Schaack S."/>
            <person name="Shapiro H."/>
            <person name="Shiga Y."/>
            <person name="Skalitzky C."/>
            <person name="Smith Z."/>
            <person name="Souvorov A."/>
            <person name="Sung W."/>
            <person name="Tang Z."/>
            <person name="Tsuchiya D."/>
            <person name="Tu H."/>
            <person name="Vos H."/>
            <person name="Wang M."/>
            <person name="Wolf Y.I."/>
            <person name="Yamagata H."/>
            <person name="Yamada T."/>
            <person name="Ye Y."/>
            <person name="Shaw J.R."/>
            <person name="Andrews J."/>
            <person name="Crease T.J."/>
            <person name="Tang H."/>
            <person name="Lucas S.M."/>
            <person name="Robertson H.M."/>
            <person name="Bork P."/>
            <person name="Koonin E.V."/>
            <person name="Zdobnov E.M."/>
            <person name="Grigoriev I.V."/>
            <person name="Lynch M."/>
            <person name="Boore J.L."/>
        </authorList>
    </citation>
    <scope>NUCLEOTIDE SEQUENCE [LARGE SCALE GENOMIC DNA]</scope>
</reference>
<dbReference type="Proteomes" id="UP000000305">
    <property type="component" value="Unassembled WGS sequence"/>
</dbReference>
<evidence type="ECO:0000313" key="4">
    <source>
        <dbReference type="Proteomes" id="UP000000305"/>
    </source>
</evidence>
<proteinExistence type="predicted"/>
<dbReference type="KEGG" id="dpx:DAPPUDRAFT_313439"/>
<organism evidence="3 4">
    <name type="scientific">Daphnia pulex</name>
    <name type="common">Water flea</name>
    <dbReference type="NCBI Taxonomy" id="6669"/>
    <lineage>
        <taxon>Eukaryota</taxon>
        <taxon>Metazoa</taxon>
        <taxon>Ecdysozoa</taxon>
        <taxon>Arthropoda</taxon>
        <taxon>Crustacea</taxon>
        <taxon>Branchiopoda</taxon>
        <taxon>Diplostraca</taxon>
        <taxon>Cladocera</taxon>
        <taxon>Anomopoda</taxon>
        <taxon>Daphniidae</taxon>
        <taxon>Daphnia</taxon>
    </lineage>
</organism>
<dbReference type="EMBL" id="GL732531">
    <property type="protein sequence ID" value="EFX85713.1"/>
    <property type="molecule type" value="Genomic_DNA"/>
</dbReference>
<feature type="region of interest" description="Disordered" evidence="2">
    <location>
        <begin position="1"/>
        <end position="48"/>
    </location>
</feature>
<evidence type="ECO:0000313" key="3">
    <source>
        <dbReference type="EMBL" id="EFX85713.1"/>
    </source>
</evidence>
<dbReference type="AlphaFoldDB" id="E9G493"/>
<protein>
    <submittedName>
        <fullName evidence="3">Uncharacterized protein</fullName>
    </submittedName>
</protein>
<feature type="compositionally biased region" description="Low complexity" evidence="2">
    <location>
        <begin position="25"/>
        <end position="35"/>
    </location>
</feature>
<gene>
    <name evidence="3" type="ORF">DAPPUDRAFT_313439</name>
</gene>